<dbReference type="OrthoDB" id="9792592at2"/>
<dbReference type="RefSeq" id="WP_098195285.1">
    <property type="nucleotide sequence ID" value="NZ_CP023777.1"/>
</dbReference>
<organism evidence="5 6">
    <name type="scientific">Chitinophaga caeni</name>
    <dbReference type="NCBI Taxonomy" id="2029983"/>
    <lineage>
        <taxon>Bacteria</taxon>
        <taxon>Pseudomonadati</taxon>
        <taxon>Bacteroidota</taxon>
        <taxon>Chitinophagia</taxon>
        <taxon>Chitinophagales</taxon>
        <taxon>Chitinophagaceae</taxon>
        <taxon>Chitinophaga</taxon>
    </lineage>
</organism>
<dbReference type="InterPro" id="IPR009010">
    <property type="entry name" value="Asp_de-COase-like_dom_sf"/>
</dbReference>
<dbReference type="EMBL" id="CP023777">
    <property type="protein sequence ID" value="ATL48916.1"/>
    <property type="molecule type" value="Genomic_DNA"/>
</dbReference>
<dbReference type="InterPro" id="IPR006656">
    <property type="entry name" value="Mopterin_OxRdtase"/>
</dbReference>
<dbReference type="GO" id="GO:0008863">
    <property type="term" value="F:formate dehydrogenase (NAD+) activity"/>
    <property type="evidence" value="ECO:0007669"/>
    <property type="project" value="InterPro"/>
</dbReference>
<dbReference type="Gene3D" id="3.40.50.740">
    <property type="match status" value="1"/>
</dbReference>
<gene>
    <name evidence="5" type="ORF">COR50_18050</name>
</gene>
<dbReference type="CDD" id="cd02787">
    <property type="entry name" value="MopB_CT_ydeP"/>
    <property type="match status" value="1"/>
</dbReference>
<proteinExistence type="predicted"/>
<dbReference type="GO" id="GO:0030151">
    <property type="term" value="F:molybdenum ion binding"/>
    <property type="evidence" value="ECO:0007669"/>
    <property type="project" value="InterPro"/>
</dbReference>
<dbReference type="GO" id="GO:0016020">
    <property type="term" value="C:membrane"/>
    <property type="evidence" value="ECO:0007669"/>
    <property type="project" value="TreeGrafter"/>
</dbReference>
<dbReference type="Pfam" id="PF00384">
    <property type="entry name" value="Molybdopterin"/>
    <property type="match status" value="1"/>
</dbReference>
<dbReference type="InterPro" id="IPR050123">
    <property type="entry name" value="Prok_molybdopt-oxidoreductase"/>
</dbReference>
<dbReference type="PANTHER" id="PTHR43105:SF4">
    <property type="entry name" value="PROTEIN YDEP"/>
    <property type="match status" value="1"/>
</dbReference>
<evidence type="ECO:0000256" key="1">
    <source>
        <dbReference type="ARBA" id="ARBA00022723"/>
    </source>
</evidence>
<sequence length="803" mass="89366">MSEDRKQEKIEAYIKKQASAEPPYKLLDLKVTEPKKWAAGIPAVMASLRNLLEEKTLLRGGKALFKMNQFDGFDCPSCAWPDPDDDRSPIAEYCENGAKALAEEATNKKITADFFRDHSVYDLSRMSDYEIGHLGRIAQPLYLPKGGTHYQAISWDDAFKKIAEHLNGLNSPDEAAFYTSGRTSNEASFVYQLFVREFGTNNFPDCSNMCHETSGYGLSRVLGVGKGSVKLDEFYDTDIIIVMGQNPGTNSPRMLTALEKAKKNGARIIAINPLPEAGLMGFHDPQRIKGIMGSGVELADLYLPVKINGDMALLKALEILLLKLEGKHPGEVLDQQFIEQKTGGFQELVHDLEQYDLQQLSVESGVSIDLLQQAAEMLAFKNRIIVCWGMGITQQHNGVDLVYEIVNILLMKGSVGKPGGGPSPVRGHSNVQGNRTMLINHHPTDAQLDKLQEVFGFNPPRVGGFDVVRTIHAIHEGKVKFMFSMGGNFLSATPDTTYTANALRKLDMSVCVSIKLNRSHLIHGKEALILPVISRSEVDMINGEIQFVSTENSMGVVEKSKGVLKPISGDLINETHVVCRMAKAVLGDRSVVDWDRYMNSYDAVRDDIEKCIPGFEHYNEKVRQKGGFYLPNAVRDGHFKSEKYGSLAAFSITPLPVNTLAEGEFLMGTTRTHDQFNTTIYGLDDRYRGIHNERRVIMMNEADIANAGFNAGEKVDLFNYDDGIERIAPLFVIVPYPIPMGNTMTYFPETNVLVSVNNVVKGANMPASKYVKIKVKKHDPAIFQRIDENLYRSHLQKDKIQGD</sequence>
<keyword evidence="3" id="KW-0411">Iron-sulfur</keyword>
<dbReference type="PANTHER" id="PTHR43105">
    <property type="entry name" value="RESPIRATORY NITRATE REDUCTASE"/>
    <property type="match status" value="1"/>
</dbReference>
<dbReference type="AlphaFoldDB" id="A0A291QY64"/>
<dbReference type="SUPFAM" id="SSF50692">
    <property type="entry name" value="ADC-like"/>
    <property type="match status" value="1"/>
</dbReference>
<dbReference type="InterPro" id="IPR010046">
    <property type="entry name" value="Mopterin_OxRdtse_a_bac"/>
</dbReference>
<dbReference type="SUPFAM" id="SSF53706">
    <property type="entry name" value="Formate dehydrogenase/DMSO reductase, domains 1-3"/>
    <property type="match status" value="1"/>
</dbReference>
<dbReference type="Proteomes" id="UP000220133">
    <property type="component" value="Chromosome"/>
</dbReference>
<evidence type="ECO:0000256" key="3">
    <source>
        <dbReference type="ARBA" id="ARBA00023014"/>
    </source>
</evidence>
<evidence type="ECO:0000313" key="5">
    <source>
        <dbReference type="EMBL" id="ATL48916.1"/>
    </source>
</evidence>
<dbReference type="InterPro" id="IPR037951">
    <property type="entry name" value="MopB_CT_YdeP"/>
</dbReference>
<reference evidence="5 6" key="1">
    <citation type="submission" date="2017-10" db="EMBL/GenBank/DDBJ databases">
        <title>Paenichitinophaga pekingensis gen. nov., sp. nov., isolated from activated sludge.</title>
        <authorList>
            <person name="Jin D."/>
            <person name="Kong X."/>
            <person name="Deng Y."/>
            <person name="Bai Z."/>
        </authorList>
    </citation>
    <scope>NUCLEOTIDE SEQUENCE [LARGE SCALE GENOMIC DNA]</scope>
    <source>
        <strain evidence="5 6">13</strain>
    </source>
</reference>
<dbReference type="GO" id="GO:0051539">
    <property type="term" value="F:4 iron, 4 sulfur cluster binding"/>
    <property type="evidence" value="ECO:0007669"/>
    <property type="project" value="InterPro"/>
</dbReference>
<keyword evidence="1" id="KW-0479">Metal-binding</keyword>
<evidence type="ECO:0000256" key="2">
    <source>
        <dbReference type="ARBA" id="ARBA00023004"/>
    </source>
</evidence>
<keyword evidence="2" id="KW-0408">Iron</keyword>
<evidence type="ECO:0000313" key="6">
    <source>
        <dbReference type="Proteomes" id="UP000220133"/>
    </source>
</evidence>
<feature type="domain" description="Molybdopterin oxidoreductase" evidence="4">
    <location>
        <begin position="136"/>
        <end position="516"/>
    </location>
</feature>
<dbReference type="NCBIfam" id="TIGR01701">
    <property type="entry name" value="Fdhalpha-like"/>
    <property type="match status" value="1"/>
</dbReference>
<keyword evidence="6" id="KW-1185">Reference proteome</keyword>
<dbReference type="Gene3D" id="3.40.228.10">
    <property type="entry name" value="Dimethylsulfoxide Reductase, domain 2"/>
    <property type="match status" value="1"/>
</dbReference>
<protein>
    <recommendedName>
        <fullName evidence="4">Molybdopterin oxidoreductase domain-containing protein</fullName>
    </recommendedName>
</protein>
<accession>A0A291QY64</accession>
<dbReference type="PIRSF" id="PIRSF000144">
    <property type="entry name" value="CbbBc"/>
    <property type="match status" value="1"/>
</dbReference>
<dbReference type="KEGG" id="cbae:COR50_18050"/>
<evidence type="ECO:0000259" key="4">
    <source>
        <dbReference type="Pfam" id="PF00384"/>
    </source>
</evidence>
<name>A0A291QY64_9BACT</name>